<evidence type="ECO:0000256" key="1">
    <source>
        <dbReference type="SAM" id="Phobius"/>
    </source>
</evidence>
<feature type="transmembrane region" description="Helical" evidence="1">
    <location>
        <begin position="98"/>
        <end position="116"/>
    </location>
</feature>
<keyword evidence="3" id="KW-1185">Reference proteome</keyword>
<dbReference type="EMBL" id="QGDQ01000005">
    <property type="protein sequence ID" value="PWJ54831.1"/>
    <property type="molecule type" value="Genomic_DNA"/>
</dbReference>
<proteinExistence type="predicted"/>
<reference evidence="2 3" key="1">
    <citation type="submission" date="2018-03" db="EMBL/GenBank/DDBJ databases">
        <title>Genomic Encyclopedia of Archaeal and Bacterial Type Strains, Phase II (KMG-II): from individual species to whole genera.</title>
        <authorList>
            <person name="Goeker M."/>
        </authorList>
    </citation>
    <scope>NUCLEOTIDE SEQUENCE [LARGE SCALE GENOMIC DNA]</scope>
    <source>
        <strain evidence="2 3">DSM 44889</strain>
    </source>
</reference>
<keyword evidence="1" id="KW-0472">Membrane</keyword>
<name>A0A316AB27_9ACTN</name>
<feature type="transmembrane region" description="Helical" evidence="1">
    <location>
        <begin position="9"/>
        <end position="31"/>
    </location>
</feature>
<keyword evidence="1" id="KW-0812">Transmembrane</keyword>
<dbReference type="AlphaFoldDB" id="A0A316AB27"/>
<evidence type="ECO:0000313" key="3">
    <source>
        <dbReference type="Proteomes" id="UP000245469"/>
    </source>
</evidence>
<accession>A0A316AB27</accession>
<gene>
    <name evidence="2" type="ORF">BXY45_10535</name>
</gene>
<evidence type="ECO:0008006" key="4">
    <source>
        <dbReference type="Google" id="ProtNLM"/>
    </source>
</evidence>
<evidence type="ECO:0000313" key="2">
    <source>
        <dbReference type="EMBL" id="PWJ54831.1"/>
    </source>
</evidence>
<feature type="transmembrane region" description="Helical" evidence="1">
    <location>
        <begin position="43"/>
        <end position="64"/>
    </location>
</feature>
<dbReference type="Proteomes" id="UP000245469">
    <property type="component" value="Unassembled WGS sequence"/>
</dbReference>
<comment type="caution">
    <text evidence="2">The sequence shown here is derived from an EMBL/GenBank/DDBJ whole genome shotgun (WGS) entry which is preliminary data.</text>
</comment>
<sequence length="135" mass="13661">MMSRSRPPALVAAVSVVVVEVLALLGVLALYGVELLRGAAADAVGATATAALAAALATGLTLCARALLTGRRWARAPLLTWQLFQVVLTAPLVTGPLWPLAVVFVLLAVAAGVCLASRPVSVWVGDDEAAGPPVS</sequence>
<keyword evidence="1" id="KW-1133">Transmembrane helix</keyword>
<organism evidence="2 3">
    <name type="scientific">Quadrisphaera granulorum</name>
    <dbReference type="NCBI Taxonomy" id="317664"/>
    <lineage>
        <taxon>Bacteria</taxon>
        <taxon>Bacillati</taxon>
        <taxon>Actinomycetota</taxon>
        <taxon>Actinomycetes</taxon>
        <taxon>Kineosporiales</taxon>
        <taxon>Kineosporiaceae</taxon>
        <taxon>Quadrisphaera</taxon>
    </lineage>
</organism>
<protein>
    <recommendedName>
        <fullName evidence="4">Integral membrane protein</fullName>
    </recommendedName>
</protein>